<reference evidence="2 3" key="1">
    <citation type="journal article" date="2011" name="PLoS Pathog.">
        <title>Dynamic evolution of pathogenicity revealed by sequencing and comparative genomics of 19 Pseudomonas syringae isolates.</title>
        <authorList>
            <person name="Baltrus D.A."/>
            <person name="Nishimura M.T."/>
            <person name="Romanchuk A."/>
            <person name="Chang J.H."/>
            <person name="Mukhtar M.S."/>
            <person name="Cherkis K."/>
            <person name="Roach J."/>
            <person name="Grant S.R."/>
            <person name="Jones C.D."/>
            <person name="Dangl J.L."/>
        </authorList>
    </citation>
    <scope>NUCLEOTIDE SEQUENCE [LARGE SCALE GENOMIC DNA]</scope>
    <source>
        <strain evidence="3">race 4</strain>
    </source>
</reference>
<sequence length="43" mass="4783">MLKFFAALLFAIAGMAQAQDTLHTDLPLDYLAQVNVETPHRPL</sequence>
<evidence type="ECO:0000313" key="2">
    <source>
        <dbReference type="EMBL" id="EGH17647.1"/>
    </source>
</evidence>
<feature type="signal peptide" evidence="1">
    <location>
        <begin position="1"/>
        <end position="18"/>
    </location>
</feature>
<feature type="non-terminal residue" evidence="2">
    <location>
        <position position="43"/>
    </location>
</feature>
<keyword evidence="1" id="KW-0732">Signal</keyword>
<name>F3CEF5_PSESG</name>
<comment type="caution">
    <text evidence="2">The sequence shown here is derived from an EMBL/GenBank/DDBJ whole genome shotgun (WGS) entry which is preliminary data.</text>
</comment>
<dbReference type="AlphaFoldDB" id="F3CEF5"/>
<protein>
    <submittedName>
        <fullName evidence="2">Uncharacterized protein</fullName>
    </submittedName>
</protein>
<dbReference type="HOGENOM" id="CLU_3244202_0_0_6"/>
<dbReference type="Proteomes" id="UP000005466">
    <property type="component" value="Unassembled WGS sequence"/>
</dbReference>
<organism evidence="2 3">
    <name type="scientific">Pseudomonas savastanoi pv. glycinea str. race 4</name>
    <dbReference type="NCBI Taxonomy" id="875330"/>
    <lineage>
        <taxon>Bacteria</taxon>
        <taxon>Pseudomonadati</taxon>
        <taxon>Pseudomonadota</taxon>
        <taxon>Gammaproteobacteria</taxon>
        <taxon>Pseudomonadales</taxon>
        <taxon>Pseudomonadaceae</taxon>
        <taxon>Pseudomonas</taxon>
    </lineage>
</organism>
<accession>F3CEF5</accession>
<dbReference type="EMBL" id="ADWY01001929">
    <property type="protein sequence ID" value="EGH17647.1"/>
    <property type="molecule type" value="Genomic_DNA"/>
</dbReference>
<proteinExistence type="predicted"/>
<evidence type="ECO:0000313" key="3">
    <source>
        <dbReference type="Proteomes" id="UP000005466"/>
    </source>
</evidence>
<evidence type="ECO:0000256" key="1">
    <source>
        <dbReference type="SAM" id="SignalP"/>
    </source>
</evidence>
<gene>
    <name evidence="2" type="ORF">Pgy4_32326</name>
</gene>
<feature type="chain" id="PRO_5003292838" evidence="1">
    <location>
        <begin position="19"/>
        <end position="43"/>
    </location>
</feature>